<feature type="chain" id="PRO_5039058199" evidence="1">
    <location>
        <begin position="23"/>
        <end position="180"/>
    </location>
</feature>
<proteinExistence type="predicted"/>
<keyword evidence="5" id="KW-1185">Reference proteome</keyword>
<accession>A0A919QZB0</accession>
<dbReference type="Gene3D" id="1.10.10.10">
    <property type="entry name" value="Winged helix-like DNA-binding domain superfamily/Winged helix DNA-binding domain"/>
    <property type="match status" value="1"/>
</dbReference>
<evidence type="ECO:0000259" key="3">
    <source>
        <dbReference type="Pfam" id="PF10400"/>
    </source>
</evidence>
<sequence>MVGMSLRVALLGLLSFAGPASGYDLTKMFTLTINHVWQAKHSQIYPELNRMAADGLISVAQPGPRGRKIYTITEHGAATMRDWLVSHTPSGTMRSEQSLQAFLLPLLEPPQALEALERMADATQARLDGLEEMKKVHMSGQGGGDIGHYALDLGIMQLRAILAWTHQTADDIRASAAPDS</sequence>
<dbReference type="Proteomes" id="UP000655287">
    <property type="component" value="Unassembled WGS sequence"/>
</dbReference>
<dbReference type="InterPro" id="IPR036388">
    <property type="entry name" value="WH-like_DNA-bd_sf"/>
</dbReference>
<dbReference type="AlphaFoldDB" id="A0A919QZB0"/>
<evidence type="ECO:0000256" key="1">
    <source>
        <dbReference type="SAM" id="SignalP"/>
    </source>
</evidence>
<protein>
    <submittedName>
        <fullName evidence="4">Transcriptional regulator</fullName>
    </submittedName>
</protein>
<dbReference type="InterPro" id="IPR036390">
    <property type="entry name" value="WH_DNA-bd_sf"/>
</dbReference>
<organism evidence="4 5">
    <name type="scientific">Sphaerisporangium rufum</name>
    <dbReference type="NCBI Taxonomy" id="1381558"/>
    <lineage>
        <taxon>Bacteria</taxon>
        <taxon>Bacillati</taxon>
        <taxon>Actinomycetota</taxon>
        <taxon>Actinomycetes</taxon>
        <taxon>Streptosporangiales</taxon>
        <taxon>Streptosporangiaceae</taxon>
        <taxon>Sphaerisporangium</taxon>
    </lineage>
</organism>
<evidence type="ECO:0000313" key="5">
    <source>
        <dbReference type="Proteomes" id="UP000655287"/>
    </source>
</evidence>
<evidence type="ECO:0000259" key="2">
    <source>
        <dbReference type="Pfam" id="PF03551"/>
    </source>
</evidence>
<dbReference type="PANTHER" id="PTHR43252:SF2">
    <property type="entry name" value="TRANSCRIPTION REGULATOR, PADR-LIKE FAMILY"/>
    <property type="match status" value="1"/>
</dbReference>
<name>A0A919QZB0_9ACTN</name>
<dbReference type="Pfam" id="PF10400">
    <property type="entry name" value="Vir_act_alpha_C"/>
    <property type="match status" value="1"/>
</dbReference>
<dbReference type="PANTHER" id="PTHR43252">
    <property type="entry name" value="TRANSCRIPTIONAL REGULATOR YQJI"/>
    <property type="match status" value="1"/>
</dbReference>
<dbReference type="InterPro" id="IPR005149">
    <property type="entry name" value="Tscrpt_reg_PadR_N"/>
</dbReference>
<evidence type="ECO:0000313" key="4">
    <source>
        <dbReference type="EMBL" id="GII75565.1"/>
    </source>
</evidence>
<reference evidence="4" key="1">
    <citation type="submission" date="2021-01" db="EMBL/GenBank/DDBJ databases">
        <title>Whole genome shotgun sequence of Sphaerisporangium rufum NBRC 109079.</title>
        <authorList>
            <person name="Komaki H."/>
            <person name="Tamura T."/>
        </authorList>
    </citation>
    <scope>NUCLEOTIDE SEQUENCE</scope>
    <source>
        <strain evidence="4">NBRC 109079</strain>
    </source>
</reference>
<dbReference type="Pfam" id="PF03551">
    <property type="entry name" value="PadR"/>
    <property type="match status" value="1"/>
</dbReference>
<comment type="caution">
    <text evidence="4">The sequence shown here is derived from an EMBL/GenBank/DDBJ whole genome shotgun (WGS) entry which is preliminary data.</text>
</comment>
<feature type="signal peptide" evidence="1">
    <location>
        <begin position="1"/>
        <end position="22"/>
    </location>
</feature>
<dbReference type="InterPro" id="IPR018309">
    <property type="entry name" value="Tscrpt_reg_PadR_C"/>
</dbReference>
<keyword evidence="1" id="KW-0732">Signal</keyword>
<dbReference type="SUPFAM" id="SSF46785">
    <property type="entry name" value="Winged helix' DNA-binding domain"/>
    <property type="match status" value="1"/>
</dbReference>
<feature type="domain" description="Transcription regulator PadR C-terminal" evidence="3">
    <location>
        <begin position="93"/>
        <end position="170"/>
    </location>
</feature>
<feature type="domain" description="Transcription regulator PadR N-terminal" evidence="2">
    <location>
        <begin position="10"/>
        <end position="81"/>
    </location>
</feature>
<gene>
    <name evidence="4" type="ORF">Sru01_05470</name>
</gene>
<dbReference type="EMBL" id="BOOU01000007">
    <property type="protein sequence ID" value="GII75565.1"/>
    <property type="molecule type" value="Genomic_DNA"/>
</dbReference>